<feature type="domain" description="CN hydrolase" evidence="9">
    <location>
        <begin position="178"/>
        <end position="417"/>
    </location>
</feature>
<dbReference type="Pfam" id="PF00795">
    <property type="entry name" value="CN_hydrolase"/>
    <property type="match status" value="1"/>
</dbReference>
<evidence type="ECO:0000313" key="10">
    <source>
        <dbReference type="EMBL" id="OYV03429.1"/>
    </source>
</evidence>
<evidence type="ECO:0000256" key="7">
    <source>
        <dbReference type="ARBA" id="ARBA00023315"/>
    </source>
</evidence>
<dbReference type="InterPro" id="IPR003010">
    <property type="entry name" value="C-N_Hydrolase"/>
</dbReference>
<keyword evidence="7 8" id="KW-0012">Acyltransferase</keyword>
<keyword evidence="10" id="KW-0449">Lipoprotein</keyword>
<keyword evidence="4 8" id="KW-0812">Transmembrane</keyword>
<feature type="transmembrane region" description="Helical" evidence="8">
    <location>
        <begin position="21"/>
        <end position="40"/>
    </location>
</feature>
<comment type="subcellular location">
    <subcellularLocation>
        <location evidence="1 8">Cell membrane</location>
        <topology evidence="1 8">Multi-pass membrane protein</topology>
    </subcellularLocation>
</comment>
<comment type="similarity">
    <text evidence="8">Belongs to the CN hydrolase family. Apolipoprotein N-acyltransferase subfamily.</text>
</comment>
<dbReference type="NCBIfam" id="TIGR00546">
    <property type="entry name" value="lnt"/>
    <property type="match status" value="1"/>
</dbReference>
<dbReference type="EMBL" id="NMUJ01000007">
    <property type="protein sequence ID" value="OYV03429.1"/>
    <property type="molecule type" value="Genomic_DNA"/>
</dbReference>
<protein>
    <recommendedName>
        <fullName evidence="8">Apolipoprotein N-acyltransferase</fullName>
        <shortName evidence="8">ALP N-acyltransferase</shortName>
        <ecNumber evidence="8">2.3.1.269</ecNumber>
    </recommendedName>
</protein>
<comment type="catalytic activity">
    <reaction evidence="8">
        <text>N-terminal S-1,2-diacyl-sn-glyceryl-L-cysteinyl-[lipoprotein] + a glycerophospholipid = N-acyl-S-1,2-diacyl-sn-glyceryl-L-cysteinyl-[lipoprotein] + a 2-acyl-sn-glycero-3-phospholipid + H(+)</text>
        <dbReference type="Rhea" id="RHEA:48228"/>
        <dbReference type="Rhea" id="RHEA-COMP:14681"/>
        <dbReference type="Rhea" id="RHEA-COMP:14684"/>
        <dbReference type="ChEBI" id="CHEBI:15378"/>
        <dbReference type="ChEBI" id="CHEBI:136912"/>
        <dbReference type="ChEBI" id="CHEBI:140656"/>
        <dbReference type="ChEBI" id="CHEBI:140657"/>
        <dbReference type="ChEBI" id="CHEBI:140660"/>
        <dbReference type="EC" id="2.3.1.269"/>
    </reaction>
</comment>
<evidence type="ECO:0000256" key="3">
    <source>
        <dbReference type="ARBA" id="ARBA00022679"/>
    </source>
</evidence>
<dbReference type="EC" id="2.3.1.269" evidence="8"/>
<accession>A0A257LVA9</accession>
<dbReference type="AlphaFoldDB" id="A0A257LVA9"/>
<dbReference type="Gene3D" id="3.60.110.10">
    <property type="entry name" value="Carbon-nitrogen hydrolase"/>
    <property type="match status" value="1"/>
</dbReference>
<proteinExistence type="inferred from homology"/>
<dbReference type="PANTHER" id="PTHR38686">
    <property type="entry name" value="APOLIPOPROTEIN N-ACYLTRANSFERASE"/>
    <property type="match status" value="1"/>
</dbReference>
<dbReference type="GO" id="GO:0042158">
    <property type="term" value="P:lipoprotein biosynthetic process"/>
    <property type="evidence" value="ECO:0007669"/>
    <property type="project" value="UniProtKB-UniRule"/>
</dbReference>
<comment type="caution">
    <text evidence="10">The sequence shown here is derived from an EMBL/GenBank/DDBJ whole genome shotgun (WGS) entry which is preliminary data.</text>
</comment>
<feature type="transmembrane region" description="Helical" evidence="8">
    <location>
        <begin position="52"/>
        <end position="71"/>
    </location>
</feature>
<keyword evidence="2 8" id="KW-1003">Cell membrane</keyword>
<dbReference type="InterPro" id="IPR036526">
    <property type="entry name" value="C-N_Hydrolase_sf"/>
</dbReference>
<comment type="function">
    <text evidence="8">Catalyzes the phospholipid dependent N-acylation of the N-terminal cysteine of apolipoprotein, the last step in lipoprotein maturation.</text>
</comment>
<dbReference type="HAMAP" id="MF_01148">
    <property type="entry name" value="Lnt"/>
    <property type="match status" value="1"/>
</dbReference>
<evidence type="ECO:0000256" key="4">
    <source>
        <dbReference type="ARBA" id="ARBA00022692"/>
    </source>
</evidence>
<evidence type="ECO:0000256" key="1">
    <source>
        <dbReference type="ARBA" id="ARBA00004651"/>
    </source>
</evidence>
<gene>
    <name evidence="8 10" type="primary">lnt</name>
    <name evidence="10" type="ORF">CGW93_01280</name>
</gene>
<dbReference type="GO" id="GO:0016410">
    <property type="term" value="F:N-acyltransferase activity"/>
    <property type="evidence" value="ECO:0007669"/>
    <property type="project" value="UniProtKB-UniRule"/>
</dbReference>
<evidence type="ECO:0000256" key="8">
    <source>
        <dbReference type="HAMAP-Rule" id="MF_01148"/>
    </source>
</evidence>
<dbReference type="CDD" id="cd07571">
    <property type="entry name" value="ALP_N-acyl_transferase"/>
    <property type="match status" value="1"/>
</dbReference>
<dbReference type="GO" id="GO:0005886">
    <property type="term" value="C:plasma membrane"/>
    <property type="evidence" value="ECO:0007669"/>
    <property type="project" value="UniProtKB-SubCell"/>
</dbReference>
<organism evidence="10 11">
    <name type="scientific">candidate division WOR-3 bacterium 4484_18</name>
    <dbReference type="NCBI Taxonomy" id="2020626"/>
    <lineage>
        <taxon>Bacteria</taxon>
        <taxon>Bacteria division WOR-3</taxon>
    </lineage>
</organism>
<evidence type="ECO:0000256" key="2">
    <source>
        <dbReference type="ARBA" id="ARBA00022475"/>
    </source>
</evidence>
<keyword evidence="6 8" id="KW-0472">Membrane</keyword>
<evidence type="ECO:0000256" key="6">
    <source>
        <dbReference type="ARBA" id="ARBA00023136"/>
    </source>
</evidence>
<dbReference type="Pfam" id="PF20154">
    <property type="entry name" value="LNT_N"/>
    <property type="match status" value="1"/>
</dbReference>
<dbReference type="Proteomes" id="UP000216312">
    <property type="component" value="Unassembled WGS sequence"/>
</dbReference>
<evidence type="ECO:0000256" key="5">
    <source>
        <dbReference type="ARBA" id="ARBA00022989"/>
    </source>
</evidence>
<evidence type="ECO:0000259" key="9">
    <source>
        <dbReference type="PROSITE" id="PS50263"/>
    </source>
</evidence>
<sequence>MLVFVFYIPLLWVIQHRSLRDVCISTGVAAIVFNAIYYGWLYFADVGPAKGWLTVGVTLLIIYLSIPWILASVGAKILPIWMVPFLWVGLEFLRSLTSEIGFAWGLVGYALVPYLRIVQVADLVGIYGISFIVMLVNLLLYYFLFLRRRWMIIPIITLFVCIYLYGVKKVALQYSPKFRVAIIQPNVEPYAKRLPLGERIDKLKNMCNDLNVDLIIWPETAFPFILDTNSSYYHNIVEFVDSINTPLIFGATRLDNGKVYNSAIFLVPNNGMDYYDKIYLVPFAERLPFDQYFPVLQRIFRFGQGNFAKGSEFKVFHLDGYNIAVLICFESIFPRLVRKFVLNGANLLVNITEDAWFGRSWGPYQHAAMPIIRAIEFRIPVLRCANTGISMYVLPNGEVPYESKLFTEAVIVANVPIRKGETFYARYGDILPIGGIIFALGMALMHLCRGKHRKTIL</sequence>
<evidence type="ECO:0000313" key="11">
    <source>
        <dbReference type="Proteomes" id="UP000216312"/>
    </source>
</evidence>
<feature type="transmembrane region" description="Helical" evidence="8">
    <location>
        <begin position="92"/>
        <end position="112"/>
    </location>
</feature>
<dbReference type="UniPathway" id="UPA00666"/>
<dbReference type="InterPro" id="IPR045378">
    <property type="entry name" value="LNT_N"/>
</dbReference>
<feature type="transmembrane region" description="Helical" evidence="8">
    <location>
        <begin position="124"/>
        <end position="143"/>
    </location>
</feature>
<reference evidence="11" key="1">
    <citation type="submission" date="2017-07" db="EMBL/GenBank/DDBJ databases">
        <title>Novel pathways for hydrocarbon cycling and metabolic interdependencies in hydrothermal sediment communities.</title>
        <authorList>
            <person name="Dombrowski N."/>
            <person name="Seitz K."/>
            <person name="Teske A."/>
            <person name="Baker B."/>
        </authorList>
    </citation>
    <scope>NUCLEOTIDE SEQUENCE [LARGE SCALE GENOMIC DNA]</scope>
</reference>
<dbReference type="InterPro" id="IPR004563">
    <property type="entry name" value="Apolipo_AcylTrfase"/>
</dbReference>
<feature type="transmembrane region" description="Helical" evidence="8">
    <location>
        <begin position="150"/>
        <end position="167"/>
    </location>
</feature>
<name>A0A257LVA9_UNCW3</name>
<comment type="pathway">
    <text evidence="8">Protein modification; lipoprotein biosynthesis (N-acyl transfer).</text>
</comment>
<dbReference type="PROSITE" id="PS50263">
    <property type="entry name" value="CN_HYDROLASE"/>
    <property type="match status" value="1"/>
</dbReference>
<feature type="transmembrane region" description="Helical" evidence="8">
    <location>
        <begin position="430"/>
        <end position="448"/>
    </location>
</feature>
<keyword evidence="5 8" id="KW-1133">Transmembrane helix</keyword>
<dbReference type="PANTHER" id="PTHR38686:SF1">
    <property type="entry name" value="APOLIPOPROTEIN N-ACYLTRANSFERASE"/>
    <property type="match status" value="1"/>
</dbReference>
<keyword evidence="3 8" id="KW-0808">Transferase</keyword>
<dbReference type="SUPFAM" id="SSF56317">
    <property type="entry name" value="Carbon-nitrogen hydrolase"/>
    <property type="match status" value="1"/>
</dbReference>